<name>A0A7K3PBW7_9ACTN</name>
<feature type="non-terminal residue" evidence="3">
    <location>
        <position position="81"/>
    </location>
</feature>
<feature type="region of interest" description="Disordered" evidence="1">
    <location>
        <begin position="22"/>
        <end position="60"/>
    </location>
</feature>
<feature type="signal peptide" evidence="2">
    <location>
        <begin position="1"/>
        <end position="24"/>
    </location>
</feature>
<evidence type="ECO:0000313" key="4">
    <source>
        <dbReference type="Proteomes" id="UP000470446"/>
    </source>
</evidence>
<comment type="caution">
    <text evidence="3">The sequence shown here is derived from an EMBL/GenBank/DDBJ whole genome shotgun (WGS) entry which is preliminary data.</text>
</comment>
<evidence type="ECO:0000256" key="1">
    <source>
        <dbReference type="SAM" id="MobiDB-lite"/>
    </source>
</evidence>
<evidence type="ECO:0000256" key="2">
    <source>
        <dbReference type="SAM" id="SignalP"/>
    </source>
</evidence>
<sequence length="81" mass="7962">MNRRSLAGRLAVLAAVTATLGGCASDRGDDRAAPPVSDSPATAAPHAPESGGAPARTPDGTLMVTDFGADTVTFVDPAGRG</sequence>
<protein>
    <submittedName>
        <fullName evidence="3">Uncharacterized protein</fullName>
    </submittedName>
</protein>
<reference evidence="3 4" key="1">
    <citation type="submission" date="2020-01" db="EMBL/GenBank/DDBJ databases">
        <title>Insect and environment-associated Actinomycetes.</title>
        <authorList>
            <person name="Currrie C."/>
            <person name="Chevrette M."/>
            <person name="Carlson C."/>
            <person name="Stubbendieck R."/>
            <person name="Wendt-Pienkowski E."/>
        </authorList>
    </citation>
    <scope>NUCLEOTIDE SEQUENCE [LARGE SCALE GENOMIC DNA]</scope>
    <source>
        <strain evidence="3 4">SID14163</strain>
    </source>
</reference>
<dbReference type="AlphaFoldDB" id="A0A7K3PBW7"/>
<gene>
    <name evidence="3" type="ORF">G3I32_00885</name>
</gene>
<dbReference type="Proteomes" id="UP000470446">
    <property type="component" value="Unassembled WGS sequence"/>
</dbReference>
<feature type="chain" id="PRO_5029527657" evidence="2">
    <location>
        <begin position="25"/>
        <end position="81"/>
    </location>
</feature>
<dbReference type="EMBL" id="JAAGMA010000020">
    <property type="protein sequence ID" value="NEB07454.1"/>
    <property type="molecule type" value="Genomic_DNA"/>
</dbReference>
<evidence type="ECO:0000313" key="3">
    <source>
        <dbReference type="EMBL" id="NEB07454.1"/>
    </source>
</evidence>
<dbReference type="PROSITE" id="PS51257">
    <property type="entry name" value="PROKAR_LIPOPROTEIN"/>
    <property type="match status" value="1"/>
</dbReference>
<accession>A0A7K3PBW7</accession>
<organism evidence="3 4">
    <name type="scientific">Streptomyces coelicoflavus</name>
    <dbReference type="NCBI Taxonomy" id="285562"/>
    <lineage>
        <taxon>Bacteria</taxon>
        <taxon>Bacillati</taxon>
        <taxon>Actinomycetota</taxon>
        <taxon>Actinomycetes</taxon>
        <taxon>Kitasatosporales</taxon>
        <taxon>Streptomycetaceae</taxon>
        <taxon>Streptomyces</taxon>
    </lineage>
</organism>
<keyword evidence="2" id="KW-0732">Signal</keyword>
<proteinExistence type="predicted"/>